<keyword evidence="6" id="KW-0675">Receptor</keyword>
<evidence type="ECO:0000256" key="5">
    <source>
        <dbReference type="ARBA" id="ARBA00023136"/>
    </source>
</evidence>
<dbReference type="GO" id="GO:0004930">
    <property type="term" value="F:G protein-coupled receptor activity"/>
    <property type="evidence" value="ECO:0007669"/>
    <property type="project" value="UniProtKB-KW"/>
</dbReference>
<dbReference type="AlphaFoldDB" id="A0A9X9PVS4"/>
<dbReference type="Proteomes" id="UP000269945">
    <property type="component" value="Unassembled WGS sequence"/>
</dbReference>
<feature type="transmembrane region" description="Helical" evidence="8">
    <location>
        <begin position="36"/>
        <end position="56"/>
    </location>
</feature>
<dbReference type="GO" id="GO:0016020">
    <property type="term" value="C:membrane"/>
    <property type="evidence" value="ECO:0007669"/>
    <property type="project" value="UniProtKB-SubCell"/>
</dbReference>
<name>A0A9X9PVS4_GULGU</name>
<evidence type="ECO:0000256" key="3">
    <source>
        <dbReference type="ARBA" id="ARBA00022989"/>
    </source>
</evidence>
<evidence type="ECO:0000313" key="9">
    <source>
        <dbReference type="EMBL" id="VCW68674.1"/>
    </source>
</evidence>
<keyword evidence="2 8" id="KW-0812">Transmembrane</keyword>
<evidence type="ECO:0000256" key="2">
    <source>
        <dbReference type="ARBA" id="ARBA00022692"/>
    </source>
</evidence>
<dbReference type="EMBL" id="CYRY02004151">
    <property type="protein sequence ID" value="VCW68674.1"/>
    <property type="molecule type" value="Genomic_DNA"/>
</dbReference>
<sequence length="95" mass="10316">MSLTHFMCDSFLLLKLACMDTHTLVLLVILNSGVMYVTIFLILITSYVVILLSLGLPALKGGAKPSPPVAPTSLWSSCSLCHAFFRVCNLQLLTS</sequence>
<protein>
    <submittedName>
        <fullName evidence="9">Uncharacterized protein</fullName>
    </submittedName>
</protein>
<evidence type="ECO:0000256" key="8">
    <source>
        <dbReference type="SAM" id="Phobius"/>
    </source>
</evidence>
<keyword evidence="7" id="KW-0807">Transducer</keyword>
<keyword evidence="3 8" id="KW-1133">Transmembrane helix</keyword>
<evidence type="ECO:0000256" key="7">
    <source>
        <dbReference type="ARBA" id="ARBA00023224"/>
    </source>
</evidence>
<keyword evidence="10" id="KW-1185">Reference proteome</keyword>
<reference evidence="9 10" key="1">
    <citation type="submission" date="2018-10" db="EMBL/GenBank/DDBJ databases">
        <authorList>
            <person name="Ekblom R."/>
            <person name="Jareborg N."/>
        </authorList>
    </citation>
    <scope>NUCLEOTIDE SEQUENCE [LARGE SCALE GENOMIC DNA]</scope>
    <source>
        <tissue evidence="9">Muscle</tissue>
    </source>
</reference>
<evidence type="ECO:0000256" key="1">
    <source>
        <dbReference type="ARBA" id="ARBA00004141"/>
    </source>
</evidence>
<dbReference type="PANTHER" id="PTHR48002">
    <property type="entry name" value="OLFACTORY RECEPTOR"/>
    <property type="match status" value="1"/>
</dbReference>
<comment type="subcellular location">
    <subcellularLocation>
        <location evidence="1">Membrane</location>
        <topology evidence="1">Multi-pass membrane protein</topology>
    </subcellularLocation>
</comment>
<proteinExistence type="predicted"/>
<evidence type="ECO:0000313" key="10">
    <source>
        <dbReference type="Proteomes" id="UP000269945"/>
    </source>
</evidence>
<evidence type="ECO:0000256" key="6">
    <source>
        <dbReference type="ARBA" id="ARBA00023170"/>
    </source>
</evidence>
<dbReference type="InterPro" id="IPR050427">
    <property type="entry name" value="Olfactory_Receptors"/>
</dbReference>
<comment type="caution">
    <text evidence="9">The sequence shown here is derived from an EMBL/GenBank/DDBJ whole genome shotgun (WGS) entry which is preliminary data.</text>
</comment>
<keyword evidence="4" id="KW-0297">G-protein coupled receptor</keyword>
<evidence type="ECO:0000256" key="4">
    <source>
        <dbReference type="ARBA" id="ARBA00023040"/>
    </source>
</evidence>
<gene>
    <name evidence="9" type="ORF">BN2614_LOCUS1</name>
</gene>
<organism evidence="9 10">
    <name type="scientific">Gulo gulo</name>
    <name type="common">Wolverine</name>
    <name type="synonym">Gluton</name>
    <dbReference type="NCBI Taxonomy" id="48420"/>
    <lineage>
        <taxon>Eukaryota</taxon>
        <taxon>Metazoa</taxon>
        <taxon>Chordata</taxon>
        <taxon>Craniata</taxon>
        <taxon>Vertebrata</taxon>
        <taxon>Euteleostomi</taxon>
        <taxon>Mammalia</taxon>
        <taxon>Eutheria</taxon>
        <taxon>Laurasiatheria</taxon>
        <taxon>Carnivora</taxon>
        <taxon>Caniformia</taxon>
        <taxon>Musteloidea</taxon>
        <taxon>Mustelidae</taxon>
        <taxon>Guloninae</taxon>
        <taxon>Gulo</taxon>
    </lineage>
</organism>
<keyword evidence="5 8" id="KW-0472">Membrane</keyword>
<accession>A0A9X9PVS4</accession>